<dbReference type="Proteomes" id="UP000009131">
    <property type="component" value="Unassembled WGS sequence"/>
</dbReference>
<organism evidence="1 2">
    <name type="scientific">Mixia osmundae (strain CBS 9802 / IAM 14324 / JCM 22182 / KY 12970)</name>
    <dbReference type="NCBI Taxonomy" id="764103"/>
    <lineage>
        <taxon>Eukaryota</taxon>
        <taxon>Fungi</taxon>
        <taxon>Dikarya</taxon>
        <taxon>Basidiomycota</taxon>
        <taxon>Pucciniomycotina</taxon>
        <taxon>Mixiomycetes</taxon>
        <taxon>Mixiales</taxon>
        <taxon>Mixiaceae</taxon>
        <taxon>Mixia</taxon>
    </lineage>
</organism>
<name>G7E9Q0_MIXOS</name>
<dbReference type="HOGENOM" id="CLU_2729161_0_0_1"/>
<protein>
    <submittedName>
        <fullName evidence="1">Uncharacterized protein</fullName>
    </submittedName>
</protein>
<reference evidence="1 2" key="2">
    <citation type="journal article" date="2012" name="Open Biol.">
        <title>Characteristics of nucleosomes and linker DNA regions on the genome of the basidiomycete Mixia osmundae revealed by mono- and dinucleosome mapping.</title>
        <authorList>
            <person name="Nishida H."/>
            <person name="Kondo S."/>
            <person name="Matsumoto T."/>
            <person name="Suzuki Y."/>
            <person name="Yoshikawa H."/>
            <person name="Taylor T.D."/>
            <person name="Sugiyama J."/>
        </authorList>
    </citation>
    <scope>NUCLEOTIDE SEQUENCE [LARGE SCALE GENOMIC DNA]</scope>
    <source>
        <strain evidence="2">CBS 9802 / IAM 14324 / JCM 22182 / KY 12970</strain>
    </source>
</reference>
<accession>G7E9Q0</accession>
<sequence>MRSLLTLLSDTNACRPSSQSCPRSSKTAAGLRCTDRSLRSRKIVQDTEAVSTYVSAKIDNLSRVLSIRHRVI</sequence>
<dbReference type="EMBL" id="BABT02000220">
    <property type="protein sequence ID" value="GAA99369.1"/>
    <property type="molecule type" value="Genomic_DNA"/>
</dbReference>
<evidence type="ECO:0000313" key="1">
    <source>
        <dbReference type="EMBL" id="GAA99369.1"/>
    </source>
</evidence>
<dbReference type="InParanoid" id="G7E9Q0"/>
<comment type="caution">
    <text evidence="1">The sequence shown here is derived from an EMBL/GenBank/DDBJ whole genome shotgun (WGS) entry which is preliminary data.</text>
</comment>
<keyword evidence="2" id="KW-1185">Reference proteome</keyword>
<proteinExistence type="predicted"/>
<reference evidence="1 2" key="1">
    <citation type="journal article" date="2011" name="J. Gen. Appl. Microbiol.">
        <title>Draft genome sequencing of the enigmatic basidiomycete Mixia osmundae.</title>
        <authorList>
            <person name="Nishida H."/>
            <person name="Nagatsuka Y."/>
            <person name="Sugiyama J."/>
        </authorList>
    </citation>
    <scope>NUCLEOTIDE SEQUENCE [LARGE SCALE GENOMIC DNA]</scope>
    <source>
        <strain evidence="2">CBS 9802 / IAM 14324 / JCM 22182 / KY 12970</strain>
    </source>
</reference>
<evidence type="ECO:0000313" key="2">
    <source>
        <dbReference type="Proteomes" id="UP000009131"/>
    </source>
</evidence>
<dbReference type="AlphaFoldDB" id="G7E9Q0"/>
<gene>
    <name evidence="1" type="primary">Mo06065</name>
    <name evidence="1" type="ORF">E5Q_06065</name>
</gene>